<evidence type="ECO:0000313" key="12">
    <source>
        <dbReference type="EMBL" id="KOA21263.1"/>
    </source>
</evidence>
<dbReference type="CDD" id="cd02165">
    <property type="entry name" value="NMNAT"/>
    <property type="match status" value="1"/>
</dbReference>
<dbReference type="SUPFAM" id="SSF52374">
    <property type="entry name" value="Nucleotidylyl transferase"/>
    <property type="match status" value="1"/>
</dbReference>
<dbReference type="Gene3D" id="3.40.50.620">
    <property type="entry name" value="HUPs"/>
    <property type="match status" value="1"/>
</dbReference>
<organism evidence="12 13">
    <name type="scientific">Clostridium homopropionicum DSM 5847</name>
    <dbReference type="NCBI Taxonomy" id="1121318"/>
    <lineage>
        <taxon>Bacteria</taxon>
        <taxon>Bacillati</taxon>
        <taxon>Bacillota</taxon>
        <taxon>Clostridia</taxon>
        <taxon>Eubacteriales</taxon>
        <taxon>Clostridiaceae</taxon>
        <taxon>Clostridium</taxon>
    </lineage>
</organism>
<keyword evidence="3 10" id="KW-0662">Pyridine nucleotide biosynthesis</keyword>
<keyword evidence="7 10" id="KW-0067">ATP-binding</keyword>
<gene>
    <name evidence="10 12" type="primary">nadD</name>
    <name evidence="12" type="ORF">CLHOM_03930</name>
</gene>
<dbReference type="Proteomes" id="UP000037043">
    <property type="component" value="Unassembled WGS sequence"/>
</dbReference>
<dbReference type="PANTHER" id="PTHR39321:SF3">
    <property type="entry name" value="PHOSPHOPANTETHEINE ADENYLYLTRANSFERASE"/>
    <property type="match status" value="1"/>
</dbReference>
<dbReference type="NCBIfam" id="TIGR00482">
    <property type="entry name" value="nicotinate (nicotinamide) nucleotide adenylyltransferase"/>
    <property type="match status" value="1"/>
</dbReference>
<proteinExistence type="inferred from homology"/>
<evidence type="ECO:0000256" key="5">
    <source>
        <dbReference type="ARBA" id="ARBA00022695"/>
    </source>
</evidence>
<evidence type="ECO:0000256" key="3">
    <source>
        <dbReference type="ARBA" id="ARBA00022642"/>
    </source>
</evidence>
<dbReference type="NCBIfam" id="NF000840">
    <property type="entry name" value="PRK00071.1-3"/>
    <property type="match status" value="1"/>
</dbReference>
<evidence type="ECO:0000256" key="9">
    <source>
        <dbReference type="ARBA" id="ARBA00048721"/>
    </source>
</evidence>
<comment type="catalytic activity">
    <reaction evidence="9 10">
        <text>nicotinate beta-D-ribonucleotide + ATP + H(+) = deamido-NAD(+) + diphosphate</text>
        <dbReference type="Rhea" id="RHEA:22860"/>
        <dbReference type="ChEBI" id="CHEBI:15378"/>
        <dbReference type="ChEBI" id="CHEBI:30616"/>
        <dbReference type="ChEBI" id="CHEBI:33019"/>
        <dbReference type="ChEBI" id="CHEBI:57502"/>
        <dbReference type="ChEBI" id="CHEBI:58437"/>
        <dbReference type="EC" id="2.7.7.18"/>
    </reaction>
</comment>
<evidence type="ECO:0000256" key="1">
    <source>
        <dbReference type="ARBA" id="ARBA00002324"/>
    </source>
</evidence>
<dbReference type="Pfam" id="PF01467">
    <property type="entry name" value="CTP_transf_like"/>
    <property type="match status" value="1"/>
</dbReference>
<evidence type="ECO:0000259" key="11">
    <source>
        <dbReference type="Pfam" id="PF01467"/>
    </source>
</evidence>
<evidence type="ECO:0000256" key="7">
    <source>
        <dbReference type="ARBA" id="ARBA00022840"/>
    </source>
</evidence>
<keyword evidence="4 10" id="KW-0808">Transferase</keyword>
<dbReference type="InterPro" id="IPR014729">
    <property type="entry name" value="Rossmann-like_a/b/a_fold"/>
</dbReference>
<dbReference type="InterPro" id="IPR005248">
    <property type="entry name" value="NadD/NMNAT"/>
</dbReference>
<dbReference type="PATRIC" id="fig|1121318.3.peg.398"/>
<sequence length="201" mass="23729">MIKRKGIFGGTFDPIHNGHLHIAYEALYRLKLDMIIFMPSGKPPHKTNKIITDPKIRIELVKAAIDKENKFTISSYEIEKLGLSYTYETLEYYKALEPDTEWYFITGTDCLMDIRTWKNIDRIFKSCKFVVFNRSGYFKKKVIEQKNNIEKEYGTSIIYLDIPVIDISSTEIRNKIKESKEISYLVPKKVEYILNEMKLYK</sequence>
<comment type="similarity">
    <text evidence="10">Belongs to the NadD family.</text>
</comment>
<dbReference type="EC" id="2.7.7.18" evidence="10"/>
<dbReference type="AlphaFoldDB" id="A0A0L6ZER3"/>
<name>A0A0L6ZER3_9CLOT</name>
<dbReference type="STRING" id="36844.SAMN04488501_107139"/>
<evidence type="ECO:0000256" key="10">
    <source>
        <dbReference type="HAMAP-Rule" id="MF_00244"/>
    </source>
</evidence>
<comment type="pathway">
    <text evidence="2 10">Cofactor biosynthesis; NAD(+) biosynthesis; deamido-NAD(+) from nicotinate D-ribonucleotide: step 1/1.</text>
</comment>
<dbReference type="GO" id="GO:0004515">
    <property type="term" value="F:nicotinate-nucleotide adenylyltransferase activity"/>
    <property type="evidence" value="ECO:0007669"/>
    <property type="project" value="UniProtKB-UniRule"/>
</dbReference>
<keyword evidence="6 10" id="KW-0547">Nucleotide-binding</keyword>
<dbReference type="InterPro" id="IPR004821">
    <property type="entry name" value="Cyt_trans-like"/>
</dbReference>
<dbReference type="PANTHER" id="PTHR39321">
    <property type="entry name" value="NICOTINATE-NUCLEOTIDE ADENYLYLTRANSFERASE-RELATED"/>
    <property type="match status" value="1"/>
</dbReference>
<feature type="domain" description="Cytidyltransferase-like" evidence="11">
    <location>
        <begin position="7"/>
        <end position="174"/>
    </location>
</feature>
<protein>
    <recommendedName>
        <fullName evidence="10">Probable nicotinate-nucleotide adenylyltransferase</fullName>
        <ecNumber evidence="10">2.7.7.18</ecNumber>
    </recommendedName>
    <alternativeName>
        <fullName evidence="10">Deamido-NAD(+) diphosphorylase</fullName>
    </alternativeName>
    <alternativeName>
        <fullName evidence="10">Deamido-NAD(+) pyrophosphorylase</fullName>
    </alternativeName>
    <alternativeName>
        <fullName evidence="10">Nicotinate mononucleotide adenylyltransferase</fullName>
        <shortName evidence="10">NaMN adenylyltransferase</shortName>
    </alternativeName>
</protein>
<evidence type="ECO:0000256" key="8">
    <source>
        <dbReference type="ARBA" id="ARBA00023027"/>
    </source>
</evidence>
<dbReference type="EMBL" id="LHUR01000010">
    <property type="protein sequence ID" value="KOA21263.1"/>
    <property type="molecule type" value="Genomic_DNA"/>
</dbReference>
<comment type="caution">
    <text evidence="12">The sequence shown here is derived from an EMBL/GenBank/DDBJ whole genome shotgun (WGS) entry which is preliminary data.</text>
</comment>
<evidence type="ECO:0000256" key="4">
    <source>
        <dbReference type="ARBA" id="ARBA00022679"/>
    </source>
</evidence>
<keyword evidence="13" id="KW-1185">Reference proteome</keyword>
<dbReference type="HAMAP" id="MF_00244">
    <property type="entry name" value="NaMN_adenylyltr"/>
    <property type="match status" value="1"/>
</dbReference>
<evidence type="ECO:0000313" key="13">
    <source>
        <dbReference type="Proteomes" id="UP000037043"/>
    </source>
</evidence>
<dbReference type="GO" id="GO:0009435">
    <property type="term" value="P:NAD+ biosynthetic process"/>
    <property type="evidence" value="ECO:0007669"/>
    <property type="project" value="UniProtKB-UniRule"/>
</dbReference>
<keyword evidence="8 10" id="KW-0520">NAD</keyword>
<dbReference type="UniPathway" id="UPA00253">
    <property type="reaction ID" value="UER00332"/>
</dbReference>
<keyword evidence="5 10" id="KW-0548">Nucleotidyltransferase</keyword>
<comment type="function">
    <text evidence="1 10">Catalyzes the reversible adenylation of nicotinate mononucleotide (NaMN) to nicotinic acid adenine dinucleotide (NaAD).</text>
</comment>
<dbReference type="GO" id="GO:0005524">
    <property type="term" value="F:ATP binding"/>
    <property type="evidence" value="ECO:0007669"/>
    <property type="project" value="UniProtKB-KW"/>
</dbReference>
<reference evidence="13" key="1">
    <citation type="submission" date="2015-08" db="EMBL/GenBank/DDBJ databases">
        <title>Genome sequence of the strict anaerobe Clostridium homopropionicum LuHBu1 (DSM 5847T).</title>
        <authorList>
            <person name="Poehlein A."/>
            <person name="Beck M."/>
            <person name="Schiel-Bengelsdorf B."/>
            <person name="Bengelsdorf F.R."/>
            <person name="Daniel R."/>
            <person name="Duerre P."/>
        </authorList>
    </citation>
    <scope>NUCLEOTIDE SEQUENCE [LARGE SCALE GENOMIC DNA]</scope>
    <source>
        <strain evidence="13">DSM 5847</strain>
    </source>
</reference>
<accession>A0A0L6ZER3</accession>
<dbReference type="NCBIfam" id="TIGR00125">
    <property type="entry name" value="cyt_tran_rel"/>
    <property type="match status" value="1"/>
</dbReference>
<evidence type="ECO:0000256" key="6">
    <source>
        <dbReference type="ARBA" id="ARBA00022741"/>
    </source>
</evidence>
<evidence type="ECO:0000256" key="2">
    <source>
        <dbReference type="ARBA" id="ARBA00005019"/>
    </source>
</evidence>